<dbReference type="Proteomes" id="UP000789396">
    <property type="component" value="Unassembled WGS sequence"/>
</dbReference>
<feature type="non-terminal residue" evidence="2">
    <location>
        <position position="257"/>
    </location>
</feature>
<organism evidence="2 3">
    <name type="scientific">Racocetra fulgida</name>
    <dbReference type="NCBI Taxonomy" id="60492"/>
    <lineage>
        <taxon>Eukaryota</taxon>
        <taxon>Fungi</taxon>
        <taxon>Fungi incertae sedis</taxon>
        <taxon>Mucoromycota</taxon>
        <taxon>Glomeromycotina</taxon>
        <taxon>Glomeromycetes</taxon>
        <taxon>Diversisporales</taxon>
        <taxon>Gigasporaceae</taxon>
        <taxon>Racocetra</taxon>
    </lineage>
</organism>
<reference evidence="2" key="1">
    <citation type="submission" date="2021-06" db="EMBL/GenBank/DDBJ databases">
        <authorList>
            <person name="Kallberg Y."/>
            <person name="Tangrot J."/>
            <person name="Rosling A."/>
        </authorList>
    </citation>
    <scope>NUCLEOTIDE SEQUENCE</scope>
    <source>
        <strain evidence="2">IN212</strain>
    </source>
</reference>
<comment type="caution">
    <text evidence="2">The sequence shown here is derived from an EMBL/GenBank/DDBJ whole genome shotgun (WGS) entry which is preliminary data.</text>
</comment>
<accession>A0A9N9P779</accession>
<dbReference type="Pfam" id="PF24209">
    <property type="entry name" value="DUF7431"/>
    <property type="match status" value="1"/>
</dbReference>
<feature type="non-terminal residue" evidence="2">
    <location>
        <position position="1"/>
    </location>
</feature>
<feature type="domain" description="DUF7431" evidence="1">
    <location>
        <begin position="176"/>
        <end position="255"/>
    </location>
</feature>
<proteinExistence type="predicted"/>
<gene>
    <name evidence="2" type="ORF">RFULGI_LOCUS17289</name>
</gene>
<evidence type="ECO:0000259" key="1">
    <source>
        <dbReference type="Pfam" id="PF24209"/>
    </source>
</evidence>
<dbReference type="OrthoDB" id="2443932at2759"/>
<dbReference type="InterPro" id="IPR055854">
    <property type="entry name" value="DUF7431"/>
</dbReference>
<dbReference type="AlphaFoldDB" id="A0A9N9P779"/>
<evidence type="ECO:0000313" key="3">
    <source>
        <dbReference type="Proteomes" id="UP000789396"/>
    </source>
</evidence>
<evidence type="ECO:0000313" key="2">
    <source>
        <dbReference type="EMBL" id="CAG8796620.1"/>
    </source>
</evidence>
<sequence length="257" mass="29321">FIDDVKSALNATYSRDNKISELKNICQKYGHFYASEVIYGGAIIENVNNVSGGSSSHNFQNYDRFRNITSELLNISRKTLTIVGGNDALYVPSNSEAVRSWRNSVNNPKYWRIISYNIRPIFDLLDDNLKHQILETFGKKILKAGITTLPISPLIQDTGLIVTYDLSDEFQDLTSSPSQCQIFASIMNQDNCIYSLRIDYVDDGTTPVFVVHYVSNVIGKRRSQTNQHRRIQISWIIVGYPEKFMFELKNSKVEVTI</sequence>
<keyword evidence="3" id="KW-1185">Reference proteome</keyword>
<protein>
    <submittedName>
        <fullName evidence="2">5944_t:CDS:1</fullName>
    </submittedName>
</protein>
<dbReference type="EMBL" id="CAJVPZ010066966">
    <property type="protein sequence ID" value="CAG8796620.1"/>
    <property type="molecule type" value="Genomic_DNA"/>
</dbReference>
<name>A0A9N9P779_9GLOM</name>